<evidence type="ECO:0000256" key="2">
    <source>
        <dbReference type="ARBA" id="ARBA00022946"/>
    </source>
</evidence>
<evidence type="ECO:0000256" key="1">
    <source>
        <dbReference type="ARBA" id="ARBA00004173"/>
    </source>
</evidence>
<dbReference type="InterPro" id="IPR013870">
    <property type="entry name" value="Ribosomal_mL54"/>
</dbReference>
<accession>A0A6P8BER3</accession>
<evidence type="ECO:0000256" key="4">
    <source>
        <dbReference type="ARBA" id="ARBA00023128"/>
    </source>
</evidence>
<evidence type="ECO:0000256" key="3">
    <source>
        <dbReference type="ARBA" id="ARBA00022980"/>
    </source>
</evidence>
<dbReference type="Pfam" id="PF08561">
    <property type="entry name" value="Ribosomal_L37"/>
    <property type="match status" value="1"/>
</dbReference>
<reference evidence="9" key="2">
    <citation type="submission" date="2019-10" db="EMBL/GenBank/DDBJ databases">
        <authorList>
            <consortium name="NCBI Genome Project"/>
        </authorList>
    </citation>
    <scope>NUCLEOTIDE SEQUENCE</scope>
    <source>
        <strain evidence="9">NI907</strain>
    </source>
</reference>
<dbReference type="Proteomes" id="UP000515153">
    <property type="component" value="Unplaced"/>
</dbReference>
<evidence type="ECO:0000256" key="5">
    <source>
        <dbReference type="ARBA" id="ARBA00023274"/>
    </source>
</evidence>
<dbReference type="RefSeq" id="XP_030985591.1">
    <property type="nucleotide sequence ID" value="XM_031124230.1"/>
</dbReference>
<gene>
    <name evidence="9" type="ORF">PgNI_04179</name>
</gene>
<comment type="subcellular location">
    <subcellularLocation>
        <location evidence="1">Mitochondrion</location>
    </subcellularLocation>
</comment>
<comment type="similarity">
    <text evidence="6">Belongs to the mitochondrion-specific ribosomal protein mL54 family.</text>
</comment>
<keyword evidence="5" id="KW-0687">Ribonucleoprotein</keyword>
<evidence type="ECO:0000256" key="6">
    <source>
        <dbReference type="ARBA" id="ARBA00033752"/>
    </source>
</evidence>
<dbReference type="GO" id="GO:0005762">
    <property type="term" value="C:mitochondrial large ribosomal subunit"/>
    <property type="evidence" value="ECO:0007669"/>
    <property type="project" value="TreeGrafter"/>
</dbReference>
<reference evidence="9" key="3">
    <citation type="submission" date="2025-08" db="UniProtKB">
        <authorList>
            <consortium name="RefSeq"/>
        </authorList>
    </citation>
    <scope>IDENTIFICATION</scope>
    <source>
        <strain evidence="9">NI907</strain>
    </source>
</reference>
<dbReference type="AlphaFoldDB" id="A0A6P8BER3"/>
<keyword evidence="8" id="KW-1185">Reference proteome</keyword>
<proteinExistence type="inferred from homology"/>
<dbReference type="GeneID" id="41959139"/>
<keyword evidence="2" id="KW-0809">Transit peptide</keyword>
<keyword evidence="4" id="KW-0496">Mitochondrion</keyword>
<dbReference type="GO" id="GO:0003735">
    <property type="term" value="F:structural constituent of ribosome"/>
    <property type="evidence" value="ECO:0007669"/>
    <property type="project" value="TreeGrafter"/>
</dbReference>
<dbReference type="KEGG" id="pgri:PgNI_04179"/>
<keyword evidence="3" id="KW-0689">Ribosomal protein</keyword>
<evidence type="ECO:0000256" key="7">
    <source>
        <dbReference type="ARBA" id="ARBA00035179"/>
    </source>
</evidence>
<name>A0A6P8BER3_PYRGI</name>
<protein>
    <recommendedName>
        <fullName evidence="7">Large ribosomal subunit protein mL54</fullName>
    </recommendedName>
</protein>
<dbReference type="PANTHER" id="PTHR28595:SF1">
    <property type="entry name" value="LARGE RIBOSOMAL SUBUNIT PROTEIN ML54"/>
    <property type="match status" value="1"/>
</dbReference>
<dbReference type="PANTHER" id="PTHR28595">
    <property type="entry name" value="39S RIBOSOMAL PROTEIN L54, MITOCHONDRIAL"/>
    <property type="match status" value="1"/>
</dbReference>
<evidence type="ECO:0000313" key="9">
    <source>
        <dbReference type="RefSeq" id="XP_030985591.1"/>
    </source>
</evidence>
<sequence length="202" mass="21511">MICRTCLRQAARLPHRTLPTTRSFTTTLRPLNAAAAAPSPAADAAPAAQAPADAAANANPVLSTCPKGTVLKGLNYFKDKSDPVALADDAYPAWLWNCLSVTKKAAAVDADAGADEFSKSKKQRRLAAKKQRALEAQLLASGDLSALAPKIPVQQQSINLPSAEDGSVESAVEAAETREALRTAMRKERKAKIKENNYLRSM</sequence>
<evidence type="ECO:0000313" key="8">
    <source>
        <dbReference type="Proteomes" id="UP000515153"/>
    </source>
</evidence>
<reference evidence="9" key="1">
    <citation type="journal article" date="2019" name="Mol. Biol. Evol.">
        <title>Blast fungal genomes show frequent chromosomal changes, gene gains and losses, and effector gene turnover.</title>
        <authorList>
            <person name="Gomez Luciano L.B."/>
            <person name="Jason Tsai I."/>
            <person name="Chuma I."/>
            <person name="Tosa Y."/>
            <person name="Chen Y.H."/>
            <person name="Li J.Y."/>
            <person name="Li M.Y."/>
            <person name="Jade Lu M.Y."/>
            <person name="Nakayashiki H."/>
            <person name="Li W.H."/>
        </authorList>
    </citation>
    <scope>NUCLEOTIDE SEQUENCE</scope>
    <source>
        <strain evidence="9">NI907</strain>
    </source>
</reference>
<organism evidence="8 9">
    <name type="scientific">Pyricularia grisea</name>
    <name type="common">Crabgrass-specific blast fungus</name>
    <name type="synonym">Magnaporthe grisea</name>
    <dbReference type="NCBI Taxonomy" id="148305"/>
    <lineage>
        <taxon>Eukaryota</taxon>
        <taxon>Fungi</taxon>
        <taxon>Dikarya</taxon>
        <taxon>Ascomycota</taxon>
        <taxon>Pezizomycotina</taxon>
        <taxon>Sordariomycetes</taxon>
        <taxon>Sordariomycetidae</taxon>
        <taxon>Magnaporthales</taxon>
        <taxon>Pyriculariaceae</taxon>
        <taxon>Pyricularia</taxon>
    </lineage>
</organism>